<keyword evidence="2" id="KW-1185">Reference proteome</keyword>
<reference evidence="1 2" key="1">
    <citation type="submission" date="2019-04" db="EMBL/GenBank/DDBJ databases">
        <title>Whole genome sequencing of Brevibacillus sp. TGS2-1.</title>
        <authorList>
            <person name="Choi A."/>
        </authorList>
    </citation>
    <scope>NUCLEOTIDE SEQUENCE [LARGE SCALE GENOMIC DNA]</scope>
    <source>
        <strain evidence="1 2">TGS2-1</strain>
    </source>
</reference>
<evidence type="ECO:0000313" key="2">
    <source>
        <dbReference type="Proteomes" id="UP000307841"/>
    </source>
</evidence>
<dbReference type="EMBL" id="SZNK01000001">
    <property type="protein sequence ID" value="TKI57186.1"/>
    <property type="molecule type" value="Genomic_DNA"/>
</dbReference>
<sequence>MKIIIHLSREQAVFFETMLDLNYDFELELLILAYHDFSRLDFSSHSDKDVHSRAKHLIKHYEALGKGVDLYDTRWAILEKLDLDDAEWEYLDLDEEKGVFI</sequence>
<dbReference type="RefSeq" id="WP_137030630.1">
    <property type="nucleotide sequence ID" value="NZ_SZNK01000001.1"/>
</dbReference>
<protein>
    <submittedName>
        <fullName evidence="1">Uncharacterized protein</fullName>
    </submittedName>
</protein>
<comment type="caution">
    <text evidence="1">The sequence shown here is derived from an EMBL/GenBank/DDBJ whole genome shotgun (WGS) entry which is preliminary data.</text>
</comment>
<proteinExistence type="predicted"/>
<gene>
    <name evidence="1" type="ORF">E8L90_17940</name>
</gene>
<dbReference type="Proteomes" id="UP000307841">
    <property type="component" value="Unassembled WGS sequence"/>
</dbReference>
<organism evidence="1 2">
    <name type="scientific">Brevibacillus antibioticus</name>
    <dbReference type="NCBI Taxonomy" id="2570228"/>
    <lineage>
        <taxon>Bacteria</taxon>
        <taxon>Bacillati</taxon>
        <taxon>Bacillota</taxon>
        <taxon>Bacilli</taxon>
        <taxon>Bacillales</taxon>
        <taxon>Paenibacillaceae</taxon>
        <taxon>Brevibacillus</taxon>
    </lineage>
</organism>
<evidence type="ECO:0000313" key="1">
    <source>
        <dbReference type="EMBL" id="TKI57186.1"/>
    </source>
</evidence>
<dbReference type="OrthoDB" id="2474403at2"/>
<dbReference type="AlphaFoldDB" id="A0A4U2Y924"/>
<name>A0A4U2Y924_9BACL</name>
<accession>A0A4U2Y924</accession>